<comment type="caution">
    <text evidence="5">Lacks conserved residue(s) required for the propagation of feature annotation.</text>
</comment>
<evidence type="ECO:0000256" key="4">
    <source>
        <dbReference type="ARBA" id="ARBA00022884"/>
    </source>
</evidence>
<keyword evidence="2 5" id="KW-0808">Transferase</keyword>
<dbReference type="SUPFAM" id="SSF53335">
    <property type="entry name" value="S-adenosyl-L-methionine-dependent methyltransferases"/>
    <property type="match status" value="1"/>
</dbReference>
<dbReference type="EMBL" id="QGKX02000004">
    <property type="protein sequence ID" value="KAF3602695.1"/>
    <property type="molecule type" value="Genomic_DNA"/>
</dbReference>
<dbReference type="InterPro" id="IPR001678">
    <property type="entry name" value="MeTrfase_RsmB-F_NOP2_dom"/>
</dbReference>
<evidence type="ECO:0000256" key="2">
    <source>
        <dbReference type="ARBA" id="ARBA00022679"/>
    </source>
</evidence>
<comment type="caution">
    <text evidence="8">The sequence shown here is derived from an EMBL/GenBank/DDBJ whole genome shotgun (WGS) entry which is preliminary data.</text>
</comment>
<keyword evidence="3 5" id="KW-0949">S-adenosyl-L-methionine</keyword>
<dbReference type="GO" id="GO:0032259">
    <property type="term" value="P:methylation"/>
    <property type="evidence" value="ECO:0007669"/>
    <property type="project" value="UniProtKB-KW"/>
</dbReference>
<accession>A0A8S9SRN6</accession>
<dbReference type="InterPro" id="IPR044241">
    <property type="entry name" value="TxlA/HCF164"/>
</dbReference>
<dbReference type="Pfam" id="PF01189">
    <property type="entry name" value="Methyltr_RsmB-F"/>
    <property type="match status" value="1"/>
</dbReference>
<dbReference type="PANTHER" id="PTHR47353">
    <property type="entry name" value="THIOREDOXIN-LIKE PROTEIN HCF164, CHLOROPLASTIC"/>
    <property type="match status" value="1"/>
</dbReference>
<evidence type="ECO:0000313" key="9">
    <source>
        <dbReference type="Proteomes" id="UP000712600"/>
    </source>
</evidence>
<evidence type="ECO:0000256" key="3">
    <source>
        <dbReference type="ARBA" id="ARBA00022691"/>
    </source>
</evidence>
<evidence type="ECO:0000256" key="5">
    <source>
        <dbReference type="PROSITE-ProRule" id="PRU01023"/>
    </source>
</evidence>
<evidence type="ECO:0000256" key="6">
    <source>
        <dbReference type="SAM" id="MobiDB-lite"/>
    </source>
</evidence>
<protein>
    <recommendedName>
        <fullName evidence="7">SAM-dependent MTase RsmB/NOP-type domain-containing protein</fullName>
    </recommendedName>
</protein>
<evidence type="ECO:0000313" key="8">
    <source>
        <dbReference type="EMBL" id="KAF3602695.1"/>
    </source>
</evidence>
<dbReference type="PANTHER" id="PTHR47353:SF1">
    <property type="entry name" value="THIOREDOXIN-LIKE PROTEIN HCF164, CHLOROPLASTIC"/>
    <property type="match status" value="1"/>
</dbReference>
<dbReference type="AlphaFoldDB" id="A0A8S9SRN6"/>
<dbReference type="GO" id="GO:0003723">
    <property type="term" value="F:RNA binding"/>
    <property type="evidence" value="ECO:0007669"/>
    <property type="project" value="UniProtKB-UniRule"/>
</dbReference>
<organism evidence="8 9">
    <name type="scientific">Brassica cretica</name>
    <name type="common">Mustard</name>
    <dbReference type="NCBI Taxonomy" id="69181"/>
    <lineage>
        <taxon>Eukaryota</taxon>
        <taxon>Viridiplantae</taxon>
        <taxon>Streptophyta</taxon>
        <taxon>Embryophyta</taxon>
        <taxon>Tracheophyta</taxon>
        <taxon>Spermatophyta</taxon>
        <taxon>Magnoliopsida</taxon>
        <taxon>eudicotyledons</taxon>
        <taxon>Gunneridae</taxon>
        <taxon>Pentapetalae</taxon>
        <taxon>rosids</taxon>
        <taxon>malvids</taxon>
        <taxon>Brassicales</taxon>
        <taxon>Brassicaceae</taxon>
        <taxon>Brassiceae</taxon>
        <taxon>Brassica</taxon>
    </lineage>
</organism>
<dbReference type="Proteomes" id="UP000712600">
    <property type="component" value="Unassembled WGS sequence"/>
</dbReference>
<evidence type="ECO:0000259" key="7">
    <source>
        <dbReference type="PROSITE" id="PS51686"/>
    </source>
</evidence>
<dbReference type="InterPro" id="IPR049560">
    <property type="entry name" value="MeTrfase_RsmB-F_NOP2_cat"/>
</dbReference>
<dbReference type="Gene3D" id="3.40.50.150">
    <property type="entry name" value="Vaccinia Virus protein VP39"/>
    <property type="match status" value="1"/>
</dbReference>
<proteinExistence type="inferred from homology"/>
<reference evidence="8" key="1">
    <citation type="submission" date="2019-12" db="EMBL/GenBank/DDBJ databases">
        <title>Genome sequencing and annotation of Brassica cretica.</title>
        <authorList>
            <person name="Studholme D.J."/>
            <person name="Sarris P."/>
        </authorList>
    </citation>
    <scope>NUCLEOTIDE SEQUENCE</scope>
    <source>
        <strain evidence="8">PFS-109/04</strain>
        <tissue evidence="8">Leaf</tissue>
    </source>
</reference>
<feature type="active site" description="Nucleophile" evidence="5">
    <location>
        <position position="62"/>
    </location>
</feature>
<evidence type="ECO:0000256" key="1">
    <source>
        <dbReference type="ARBA" id="ARBA00022603"/>
    </source>
</evidence>
<comment type="similarity">
    <text evidence="5">Belongs to the class I-like SAM-binding methyltransferase superfamily. RsmB/NOP family.</text>
</comment>
<feature type="region of interest" description="Disordered" evidence="6">
    <location>
        <begin position="137"/>
        <end position="161"/>
    </location>
</feature>
<dbReference type="GO" id="GO:0016671">
    <property type="term" value="F:oxidoreductase activity, acting on a sulfur group of donors, disulfide as acceptor"/>
    <property type="evidence" value="ECO:0007669"/>
    <property type="project" value="TreeGrafter"/>
</dbReference>
<name>A0A8S9SRN6_BRACR</name>
<dbReference type="GO" id="GO:0008168">
    <property type="term" value="F:methyltransferase activity"/>
    <property type="evidence" value="ECO:0007669"/>
    <property type="project" value="UniProtKB-KW"/>
</dbReference>
<gene>
    <name evidence="8" type="ORF">F2Q69_00032752</name>
</gene>
<dbReference type="PROSITE" id="PS51686">
    <property type="entry name" value="SAM_MT_RSMB_NOP"/>
    <property type="match status" value="1"/>
</dbReference>
<dbReference type="GO" id="GO:0010190">
    <property type="term" value="P:cytochrome b6f complex assembly"/>
    <property type="evidence" value="ECO:0007669"/>
    <property type="project" value="TreeGrafter"/>
</dbReference>
<sequence length="180" mass="20196">MEVEKPDTMPAITTYLQYFGLPFPLNQDCTNLETGEKKNVKDKTRDGLSLLKVGGRMVYSTCSMNPIEDEVVVAEILRRCGCSVELVDVSDNFHELIRRPGNEEGNVVGRLPRQYLVENVNALAAGKQSIPHARAVGQYSSSEARKVHQVTDPLSHGERERDHNHYYHHQASSSCCLELL</sequence>
<keyword evidence="1 5" id="KW-0489">Methyltransferase</keyword>
<keyword evidence="4 5" id="KW-0694">RNA-binding</keyword>
<feature type="domain" description="SAM-dependent MTase RsmB/NOP-type" evidence="7">
    <location>
        <begin position="1"/>
        <end position="114"/>
    </location>
</feature>
<dbReference type="GO" id="GO:0009535">
    <property type="term" value="C:chloroplast thylakoid membrane"/>
    <property type="evidence" value="ECO:0007669"/>
    <property type="project" value="TreeGrafter"/>
</dbReference>
<dbReference type="InterPro" id="IPR029063">
    <property type="entry name" value="SAM-dependent_MTases_sf"/>
</dbReference>